<dbReference type="CDD" id="cd06558">
    <property type="entry name" value="crotonase-like"/>
    <property type="match status" value="1"/>
</dbReference>
<dbReference type="SUPFAM" id="SSF52096">
    <property type="entry name" value="ClpP/crotonase"/>
    <property type="match status" value="1"/>
</dbReference>
<name>A0A450WQD0_9GAMM</name>
<dbReference type="AlphaFoldDB" id="A0A450WQD0"/>
<evidence type="ECO:0000256" key="2">
    <source>
        <dbReference type="RuleBase" id="RU003707"/>
    </source>
</evidence>
<evidence type="ECO:0000256" key="1">
    <source>
        <dbReference type="ARBA" id="ARBA00005254"/>
    </source>
</evidence>
<dbReference type="PANTHER" id="PTHR11941:SF54">
    <property type="entry name" value="ENOYL-COA HYDRATASE, MITOCHONDRIAL"/>
    <property type="match status" value="1"/>
</dbReference>
<dbReference type="PANTHER" id="PTHR11941">
    <property type="entry name" value="ENOYL-COA HYDRATASE-RELATED"/>
    <property type="match status" value="1"/>
</dbReference>
<dbReference type="InterPro" id="IPR029045">
    <property type="entry name" value="ClpP/crotonase-like_dom_sf"/>
</dbReference>
<dbReference type="Pfam" id="PF00378">
    <property type="entry name" value="ECH_1"/>
    <property type="match status" value="1"/>
</dbReference>
<dbReference type="GO" id="GO:0006635">
    <property type="term" value="P:fatty acid beta-oxidation"/>
    <property type="evidence" value="ECO:0007669"/>
    <property type="project" value="TreeGrafter"/>
</dbReference>
<sequence length="247" mass="26839">MSETRPLSGTVKMARFGKHKNIALFTLDRPEKANAYHNGMIARFSKHLAKAVADPSIRAGIVTGAGGKAFCAGADVAGFKGRSYEDGLNLPSRQLFDNWSNAPWPTIAAMEGPAIGGGFELALACDYRICSHSSWFSLPEIELGLIPAAGGVRRLGRIVNEARTKEIILFGRKVDSRAALEWGIVSRISDSVLEDALELAESVARKDPMAVRLAKMALQSIDRNRNSDLEAVIQALLYHRKPPNPTK</sequence>
<comment type="similarity">
    <text evidence="1 2">Belongs to the enoyl-CoA hydratase/isomerase family.</text>
</comment>
<protein>
    <submittedName>
        <fullName evidence="3">Enoyl-CoA hydratase</fullName>
    </submittedName>
</protein>
<dbReference type="Gene3D" id="3.90.226.10">
    <property type="entry name" value="2-enoyl-CoA Hydratase, Chain A, domain 1"/>
    <property type="match status" value="1"/>
</dbReference>
<dbReference type="GO" id="GO:0003824">
    <property type="term" value="F:catalytic activity"/>
    <property type="evidence" value="ECO:0007669"/>
    <property type="project" value="InterPro"/>
</dbReference>
<proteinExistence type="inferred from homology"/>
<dbReference type="InterPro" id="IPR018376">
    <property type="entry name" value="Enoyl-CoA_hyd/isom_CS"/>
</dbReference>
<dbReference type="EMBL" id="CAADFN010000055">
    <property type="protein sequence ID" value="VFK19251.1"/>
    <property type="molecule type" value="Genomic_DNA"/>
</dbReference>
<dbReference type="InterPro" id="IPR001753">
    <property type="entry name" value="Enoyl-CoA_hydra/iso"/>
</dbReference>
<dbReference type="PROSITE" id="PS00166">
    <property type="entry name" value="ENOYL_COA_HYDRATASE"/>
    <property type="match status" value="1"/>
</dbReference>
<gene>
    <name evidence="3" type="ORF">BECKLFY1418C_GA0070996_105524</name>
</gene>
<evidence type="ECO:0000313" key="3">
    <source>
        <dbReference type="EMBL" id="VFK19251.1"/>
    </source>
</evidence>
<organism evidence="3">
    <name type="scientific">Candidatus Kentrum sp. LFY</name>
    <dbReference type="NCBI Taxonomy" id="2126342"/>
    <lineage>
        <taxon>Bacteria</taxon>
        <taxon>Pseudomonadati</taxon>
        <taxon>Pseudomonadota</taxon>
        <taxon>Gammaproteobacteria</taxon>
        <taxon>Candidatus Kentrum</taxon>
    </lineage>
</organism>
<accession>A0A450WQD0</accession>
<reference evidence="3" key="1">
    <citation type="submission" date="2019-02" db="EMBL/GenBank/DDBJ databases">
        <authorList>
            <person name="Gruber-Vodicka R. H."/>
            <person name="Seah K. B. B."/>
        </authorList>
    </citation>
    <scope>NUCLEOTIDE SEQUENCE</scope>
    <source>
        <strain evidence="3">BECK_BY7</strain>
    </source>
</reference>